<dbReference type="GO" id="GO:0003723">
    <property type="term" value="F:RNA binding"/>
    <property type="evidence" value="ECO:0007669"/>
    <property type="project" value="UniProtKB-UniRule"/>
</dbReference>
<comment type="caution">
    <text evidence="7">The sequence shown here is derived from an EMBL/GenBank/DDBJ whole genome shotgun (WGS) entry which is preliminary data.</text>
</comment>
<accession>A0AAE3H6C6</accession>
<feature type="domain" description="SAM-dependent MTase RsmB/NOP-type" evidence="6">
    <location>
        <begin position="147"/>
        <end position="405"/>
    </location>
</feature>
<feature type="binding site" evidence="5">
    <location>
        <position position="261"/>
    </location>
    <ligand>
        <name>S-adenosyl-L-methionine</name>
        <dbReference type="ChEBI" id="CHEBI:59789"/>
    </ligand>
</feature>
<dbReference type="InterPro" id="IPR029063">
    <property type="entry name" value="SAM-dependent_MTases_sf"/>
</dbReference>
<dbReference type="PANTHER" id="PTHR22807">
    <property type="entry name" value="NOP2 YEAST -RELATED NOL1/NOP2/FMU SUN DOMAIN-CONTAINING"/>
    <property type="match status" value="1"/>
</dbReference>
<dbReference type="Proteomes" id="UP001204144">
    <property type="component" value="Unassembled WGS sequence"/>
</dbReference>
<dbReference type="AlphaFoldDB" id="A0AAE3H6C6"/>
<dbReference type="SUPFAM" id="SSF53335">
    <property type="entry name" value="S-adenosyl-L-methionine-dependent methyltransferases"/>
    <property type="match status" value="1"/>
</dbReference>
<dbReference type="PANTHER" id="PTHR22807:SF53">
    <property type="entry name" value="RIBOSOMAL RNA SMALL SUBUNIT METHYLTRANSFERASE B-RELATED"/>
    <property type="match status" value="1"/>
</dbReference>
<dbReference type="Pfam" id="PF22458">
    <property type="entry name" value="RsmF-B_ferredox"/>
    <property type="match status" value="1"/>
</dbReference>
<dbReference type="RefSeq" id="WP_255038972.1">
    <property type="nucleotide sequence ID" value="NZ_RJUF01000181.1"/>
</dbReference>
<feature type="binding site" evidence="5">
    <location>
        <position position="305"/>
    </location>
    <ligand>
        <name>S-adenosyl-L-methionine</name>
        <dbReference type="ChEBI" id="CHEBI:59789"/>
    </ligand>
</feature>
<reference evidence="7 8" key="1">
    <citation type="submission" date="2018-11" db="EMBL/GenBank/DDBJ databases">
        <title>Novel bacteria species description.</title>
        <authorList>
            <person name="Han J.-H."/>
        </authorList>
    </citation>
    <scope>NUCLEOTIDE SEQUENCE [LARGE SCALE GENOMIC DNA]</scope>
    <source>
        <strain evidence="7 8">KCTC23259</strain>
    </source>
</reference>
<dbReference type="Gene3D" id="3.30.70.1170">
    <property type="entry name" value="Sun protein, domain 3"/>
    <property type="match status" value="1"/>
</dbReference>
<evidence type="ECO:0000313" key="7">
    <source>
        <dbReference type="EMBL" id="MCP9765282.1"/>
    </source>
</evidence>
<proteinExistence type="inferred from homology"/>
<dbReference type="Pfam" id="PF01189">
    <property type="entry name" value="Methyltr_RsmB-F"/>
    <property type="match status" value="1"/>
</dbReference>
<keyword evidence="8" id="KW-1185">Reference proteome</keyword>
<protein>
    <submittedName>
        <fullName evidence="7">RsmB/NOP family class I SAM-dependent RNA methyltransferase</fullName>
    </submittedName>
</protein>
<feature type="active site" description="Nucleophile" evidence="5">
    <location>
        <position position="358"/>
    </location>
</feature>
<dbReference type="GO" id="GO:0008173">
    <property type="term" value="F:RNA methyltransferase activity"/>
    <property type="evidence" value="ECO:0007669"/>
    <property type="project" value="InterPro"/>
</dbReference>
<keyword evidence="1 5" id="KW-0489">Methyltransferase</keyword>
<dbReference type="GO" id="GO:0001510">
    <property type="term" value="P:RNA methylation"/>
    <property type="evidence" value="ECO:0007669"/>
    <property type="project" value="InterPro"/>
</dbReference>
<comment type="caution">
    <text evidence="5">Lacks conserved residue(s) required for the propagation of feature annotation.</text>
</comment>
<sequence>MSKVIKLFPPLIEAIEKALVEIFVENRKADKAISGILKSNPKWGSRDRGFIAENTYDMVRNWRLINFCYGKDDVNNKLAGTYRDLIGIWLVFKGYDLSNSSLFGKIDIEKINERRLEAEKDRRIKYSVADWMDEKISEEIGVTWPRELEALSNQAEVFLRVNTTKISKEDLIKLLKEKDVEVSEVEGVESALLLQKRMNVFSLEEFRKGFFEVQDAGSQMISELLDIQPEQRVIDACAGAGGKTLHMANIMKNKGRIIALDVEEHKLVELKTRSKRNGLSNIEPKLIESKTIKRLRDTADRLLLDVPCSGLGVLKRNPDAKWKLKPEFLEEIKQVQATILQDYSKILKSGGKMVYATCSILPSENEKQVEKFLANNPDYFLIKENKVSPAKSGFDGFYMALIGRV</sequence>
<dbReference type="InterPro" id="IPR054728">
    <property type="entry name" value="RsmB-like_ferredoxin"/>
</dbReference>
<dbReference type="CDD" id="cd02440">
    <property type="entry name" value="AdoMet_MTases"/>
    <property type="match status" value="1"/>
</dbReference>
<dbReference type="InterPro" id="IPR023267">
    <property type="entry name" value="RCMT"/>
</dbReference>
<dbReference type="PRINTS" id="PR02008">
    <property type="entry name" value="RCMTFAMILY"/>
</dbReference>
<dbReference type="PROSITE" id="PS51686">
    <property type="entry name" value="SAM_MT_RSMB_NOP"/>
    <property type="match status" value="1"/>
</dbReference>
<evidence type="ECO:0000256" key="2">
    <source>
        <dbReference type="ARBA" id="ARBA00022679"/>
    </source>
</evidence>
<organism evidence="7 8">
    <name type="scientific">Lacihabitans soyangensis</name>
    <dbReference type="NCBI Taxonomy" id="869394"/>
    <lineage>
        <taxon>Bacteria</taxon>
        <taxon>Pseudomonadati</taxon>
        <taxon>Bacteroidota</taxon>
        <taxon>Cytophagia</taxon>
        <taxon>Cytophagales</taxon>
        <taxon>Leadbetterellaceae</taxon>
        <taxon>Lacihabitans</taxon>
    </lineage>
</organism>
<dbReference type="Gene3D" id="3.40.50.150">
    <property type="entry name" value="Vaccinia Virus protein VP39"/>
    <property type="match status" value="1"/>
</dbReference>
<comment type="similarity">
    <text evidence="5">Belongs to the class I-like SAM-binding methyltransferase superfamily. RsmB/NOP family.</text>
</comment>
<keyword evidence="2 5" id="KW-0808">Transferase</keyword>
<evidence type="ECO:0000259" key="6">
    <source>
        <dbReference type="PROSITE" id="PS51686"/>
    </source>
</evidence>
<evidence type="ECO:0000256" key="1">
    <source>
        <dbReference type="ARBA" id="ARBA00022603"/>
    </source>
</evidence>
<gene>
    <name evidence="7" type="ORF">EGI31_20295</name>
</gene>
<dbReference type="EMBL" id="RJUF01000181">
    <property type="protein sequence ID" value="MCP9765282.1"/>
    <property type="molecule type" value="Genomic_DNA"/>
</dbReference>
<evidence type="ECO:0000256" key="3">
    <source>
        <dbReference type="ARBA" id="ARBA00022691"/>
    </source>
</evidence>
<evidence type="ECO:0000256" key="5">
    <source>
        <dbReference type="PROSITE-ProRule" id="PRU01023"/>
    </source>
</evidence>
<dbReference type="InterPro" id="IPR001678">
    <property type="entry name" value="MeTrfase_RsmB-F_NOP2_dom"/>
</dbReference>
<keyword evidence="4 5" id="KW-0694">RNA-binding</keyword>
<evidence type="ECO:0000256" key="4">
    <source>
        <dbReference type="ARBA" id="ARBA00022884"/>
    </source>
</evidence>
<name>A0AAE3H6C6_9BACT</name>
<keyword evidence="3 5" id="KW-0949">S-adenosyl-L-methionine</keyword>
<evidence type="ECO:0000313" key="8">
    <source>
        <dbReference type="Proteomes" id="UP001204144"/>
    </source>
</evidence>
<dbReference type="InterPro" id="IPR049560">
    <property type="entry name" value="MeTrfase_RsmB-F_NOP2_cat"/>
</dbReference>